<evidence type="ECO:0000256" key="3">
    <source>
        <dbReference type="ARBA" id="ARBA00023274"/>
    </source>
</evidence>
<dbReference type="SUPFAM" id="SSF54189">
    <property type="entry name" value="Ribosomal proteins S24e, L23 and L15e"/>
    <property type="match status" value="1"/>
</dbReference>
<evidence type="ECO:0000256" key="5">
    <source>
        <dbReference type="RuleBase" id="RU004383"/>
    </source>
</evidence>
<dbReference type="InterPro" id="IPR053709">
    <property type="entry name" value="eRP_eS24_sf"/>
</dbReference>
<organism evidence="7">
    <name type="scientific">Amorphochlora amoebiformis</name>
    <dbReference type="NCBI Taxonomy" id="1561963"/>
    <lineage>
        <taxon>Eukaryota</taxon>
        <taxon>Sar</taxon>
        <taxon>Rhizaria</taxon>
        <taxon>Cercozoa</taxon>
        <taxon>Chlorarachniophyceae</taxon>
        <taxon>Amorphochlora</taxon>
    </lineage>
</organism>
<dbReference type="GO" id="GO:0005840">
    <property type="term" value="C:ribosome"/>
    <property type="evidence" value="ECO:0007669"/>
    <property type="project" value="UniProtKB-KW"/>
</dbReference>
<protein>
    <recommendedName>
        <fullName evidence="5">40S ribosomal protein S24</fullName>
    </recommendedName>
</protein>
<dbReference type="PANTHER" id="PTHR10496">
    <property type="entry name" value="40S RIBOSOMAL PROTEIN S24"/>
    <property type="match status" value="1"/>
</dbReference>
<gene>
    <name evidence="7" type="ORF">LAMO00422_LOCUS20702</name>
</gene>
<reference evidence="7" key="1">
    <citation type="submission" date="2021-01" db="EMBL/GenBank/DDBJ databases">
        <authorList>
            <person name="Corre E."/>
            <person name="Pelletier E."/>
            <person name="Niang G."/>
            <person name="Scheremetjew M."/>
            <person name="Finn R."/>
            <person name="Kale V."/>
            <person name="Holt S."/>
            <person name="Cochrane G."/>
            <person name="Meng A."/>
            <person name="Brown T."/>
            <person name="Cohen L."/>
        </authorList>
    </citation>
    <scope>NUCLEOTIDE SEQUENCE</scope>
    <source>
        <strain evidence="7">CCMP2058</strain>
    </source>
</reference>
<keyword evidence="3 4" id="KW-0687">Ribonucleoprotein</keyword>
<proteinExistence type="inferred from homology"/>
<dbReference type="AlphaFoldDB" id="A0A7S0DQ43"/>
<name>A0A7S0DQ43_9EUKA</name>
<dbReference type="GO" id="GO:1990904">
    <property type="term" value="C:ribonucleoprotein complex"/>
    <property type="evidence" value="ECO:0007669"/>
    <property type="project" value="UniProtKB-KW"/>
</dbReference>
<feature type="compositionally biased region" description="Basic residues" evidence="6">
    <location>
        <begin position="100"/>
        <end position="123"/>
    </location>
</feature>
<dbReference type="InterPro" id="IPR012678">
    <property type="entry name" value="Ribosomal_uL23/eL15/eS24_sf"/>
</dbReference>
<accession>A0A7S0DQ43</accession>
<evidence type="ECO:0000256" key="6">
    <source>
        <dbReference type="SAM" id="MobiDB-lite"/>
    </source>
</evidence>
<feature type="region of interest" description="Disordered" evidence="6">
    <location>
        <begin position="99"/>
        <end position="130"/>
    </location>
</feature>
<comment type="similarity">
    <text evidence="1 4">Belongs to the eukaryotic ribosomal protein eS24 family.</text>
</comment>
<dbReference type="InterPro" id="IPR018098">
    <property type="entry name" value="Ribosomal_eS24_CS"/>
</dbReference>
<evidence type="ECO:0000256" key="4">
    <source>
        <dbReference type="RuleBase" id="RU004381"/>
    </source>
</evidence>
<dbReference type="Gene3D" id="3.30.70.3370">
    <property type="match status" value="1"/>
</dbReference>
<dbReference type="PROSITE" id="PS00529">
    <property type="entry name" value="RIBOSOMAL_S24E"/>
    <property type="match status" value="1"/>
</dbReference>
<dbReference type="Pfam" id="PF01282">
    <property type="entry name" value="Ribosomal_S24e"/>
    <property type="match status" value="1"/>
</dbReference>
<dbReference type="GO" id="GO:0003735">
    <property type="term" value="F:structural constituent of ribosome"/>
    <property type="evidence" value="ECO:0007669"/>
    <property type="project" value="InterPro"/>
</dbReference>
<dbReference type="GO" id="GO:0006412">
    <property type="term" value="P:translation"/>
    <property type="evidence" value="ECO:0007669"/>
    <property type="project" value="InterPro"/>
</dbReference>
<keyword evidence="2 4" id="KW-0689">Ribosomal protein</keyword>
<evidence type="ECO:0000256" key="1">
    <source>
        <dbReference type="ARBA" id="ARBA00009680"/>
    </source>
</evidence>
<sequence length="130" mass="14666">MPRRPCVCKFMQNRLLNRKQMILDVLHPGRGPVPRKELRDILCKKFGVKNNKCVFVFGFKTAFGGARSTGFALIYDTLNDALNVEPKYRLIRNELGKKATGSRKSRKELKNKKKKFRGIKKAKVGAAGGG</sequence>
<dbReference type="EMBL" id="HBEM01030392">
    <property type="protein sequence ID" value="CAD8461742.1"/>
    <property type="molecule type" value="Transcribed_RNA"/>
</dbReference>
<evidence type="ECO:0000313" key="7">
    <source>
        <dbReference type="EMBL" id="CAD8461742.1"/>
    </source>
</evidence>
<dbReference type="InterPro" id="IPR001976">
    <property type="entry name" value="Ribosomal_eS24"/>
</dbReference>
<evidence type="ECO:0000256" key="2">
    <source>
        <dbReference type="ARBA" id="ARBA00022980"/>
    </source>
</evidence>
<dbReference type="HAMAP" id="MF_00545">
    <property type="entry name" value="Ribosomal_eS24"/>
    <property type="match status" value="1"/>
</dbReference>